<reference evidence="11" key="1">
    <citation type="submission" date="2019-03" db="EMBL/GenBank/DDBJ databases">
        <title>Lake Tanganyika Metagenome-Assembled Genomes (MAGs).</title>
        <authorList>
            <person name="Tran P."/>
        </authorList>
    </citation>
    <scope>NUCLEOTIDE SEQUENCE</scope>
    <source>
        <strain evidence="11">K_DeepCast_65m_m2_066</strain>
    </source>
</reference>
<dbReference type="SUPFAM" id="SSF55620">
    <property type="entry name" value="Tetrahydrobiopterin biosynthesis enzymes-like"/>
    <property type="match status" value="1"/>
</dbReference>
<evidence type="ECO:0000313" key="11">
    <source>
        <dbReference type="EMBL" id="MBM3223076.1"/>
    </source>
</evidence>
<comment type="cofactor">
    <cofactor evidence="1">
        <name>Zn(2+)</name>
        <dbReference type="ChEBI" id="CHEBI:29105"/>
    </cofactor>
</comment>
<evidence type="ECO:0000313" key="12">
    <source>
        <dbReference type="Proteomes" id="UP000712673"/>
    </source>
</evidence>
<comment type="similarity">
    <text evidence="3">Belongs to the PTPS family. QueD subfamily.</text>
</comment>
<keyword evidence="8" id="KW-0456">Lyase</keyword>
<dbReference type="PANTHER" id="PTHR12589">
    <property type="entry name" value="PYRUVOYL TETRAHYDROBIOPTERIN SYNTHASE"/>
    <property type="match status" value="1"/>
</dbReference>
<dbReference type="EC" id="4.1.2.50" evidence="4"/>
<evidence type="ECO:0000256" key="3">
    <source>
        <dbReference type="ARBA" id="ARBA00008900"/>
    </source>
</evidence>
<dbReference type="Proteomes" id="UP000712673">
    <property type="component" value="Unassembled WGS sequence"/>
</dbReference>
<dbReference type="InterPro" id="IPR007115">
    <property type="entry name" value="6-PTP_synth/QueD"/>
</dbReference>
<evidence type="ECO:0000256" key="7">
    <source>
        <dbReference type="ARBA" id="ARBA00022833"/>
    </source>
</evidence>
<dbReference type="InterPro" id="IPR038418">
    <property type="entry name" value="6-PTP_synth/QueD_sf"/>
</dbReference>
<gene>
    <name evidence="11" type="ORF">FJZ47_04640</name>
</gene>
<comment type="catalytic activity">
    <reaction evidence="10">
        <text>7,8-dihydroneopterin 3'-triphosphate + H2O = 6-carboxy-5,6,7,8-tetrahydropterin + triphosphate + acetaldehyde + 2 H(+)</text>
        <dbReference type="Rhea" id="RHEA:27966"/>
        <dbReference type="ChEBI" id="CHEBI:15343"/>
        <dbReference type="ChEBI" id="CHEBI:15377"/>
        <dbReference type="ChEBI" id="CHEBI:15378"/>
        <dbReference type="ChEBI" id="CHEBI:18036"/>
        <dbReference type="ChEBI" id="CHEBI:58462"/>
        <dbReference type="ChEBI" id="CHEBI:61032"/>
        <dbReference type="EC" id="4.1.2.50"/>
    </reaction>
</comment>
<organism evidence="11 12">
    <name type="scientific">Tectimicrobiota bacterium</name>
    <dbReference type="NCBI Taxonomy" id="2528274"/>
    <lineage>
        <taxon>Bacteria</taxon>
        <taxon>Pseudomonadati</taxon>
        <taxon>Nitrospinota/Tectimicrobiota group</taxon>
        <taxon>Candidatus Tectimicrobiota</taxon>
    </lineage>
</organism>
<evidence type="ECO:0000256" key="4">
    <source>
        <dbReference type="ARBA" id="ARBA00012982"/>
    </source>
</evidence>
<accession>A0A937W0Q7</accession>
<keyword evidence="7" id="KW-0862">Zinc</keyword>
<evidence type="ECO:0000256" key="1">
    <source>
        <dbReference type="ARBA" id="ARBA00001947"/>
    </source>
</evidence>
<dbReference type="PANTHER" id="PTHR12589:SF7">
    <property type="entry name" value="6-PYRUVOYL TETRAHYDROBIOPTERIN SYNTHASE"/>
    <property type="match status" value="1"/>
</dbReference>
<dbReference type="Pfam" id="PF01242">
    <property type="entry name" value="PTPS"/>
    <property type="match status" value="1"/>
</dbReference>
<evidence type="ECO:0000256" key="2">
    <source>
        <dbReference type="ARBA" id="ARBA00005061"/>
    </source>
</evidence>
<comment type="caution">
    <text evidence="11">The sequence shown here is derived from an EMBL/GenBank/DDBJ whole genome shotgun (WGS) entry which is preliminary data.</text>
</comment>
<comment type="pathway">
    <text evidence="2">Purine metabolism; 7-cyano-7-deazaguanine biosynthesis.</text>
</comment>
<dbReference type="EMBL" id="VGLS01000091">
    <property type="protein sequence ID" value="MBM3223076.1"/>
    <property type="molecule type" value="Genomic_DNA"/>
</dbReference>
<proteinExistence type="inferred from homology"/>
<evidence type="ECO:0000256" key="5">
    <source>
        <dbReference type="ARBA" id="ARBA00018141"/>
    </source>
</evidence>
<dbReference type="AlphaFoldDB" id="A0A937W0Q7"/>
<name>A0A937W0Q7_UNCTE</name>
<evidence type="ECO:0000256" key="8">
    <source>
        <dbReference type="ARBA" id="ARBA00023239"/>
    </source>
</evidence>
<dbReference type="GO" id="GO:0070497">
    <property type="term" value="F:6-carboxytetrahydropterin synthase activity"/>
    <property type="evidence" value="ECO:0007669"/>
    <property type="project" value="UniProtKB-EC"/>
</dbReference>
<evidence type="ECO:0000256" key="9">
    <source>
        <dbReference type="ARBA" id="ARBA00031449"/>
    </source>
</evidence>
<sequence length="189" mass="20511">MATWLVLEDDRFNFDYCHFLPWHASQCRSLHGHSSVVTVMLRGEPDAQGFVIDFGEAKRLVKEALELFDHKLIAPRAAVLGPPDAQGLLTIAFDTAAGPHRLCLPASEVAIIETDATVENLSAMLAAAIYQRMPAQVQRVMVRMFEGVGKSALSMIGVAEQAGARLMPGTEPTGRLLSVEQLLAQVESA</sequence>
<protein>
    <recommendedName>
        <fullName evidence="5">6-carboxy-5,6,7,8-tetrahydropterin synthase</fullName>
        <ecNumber evidence="4">4.1.2.50</ecNumber>
    </recommendedName>
    <alternativeName>
        <fullName evidence="9">Queuosine biosynthesis protein QueD</fullName>
    </alternativeName>
</protein>
<dbReference type="GO" id="GO:0046872">
    <property type="term" value="F:metal ion binding"/>
    <property type="evidence" value="ECO:0007669"/>
    <property type="project" value="UniProtKB-KW"/>
</dbReference>
<dbReference type="Gene3D" id="3.30.479.10">
    <property type="entry name" value="6-pyruvoyl tetrahydropterin synthase/QueD"/>
    <property type="match status" value="1"/>
</dbReference>
<evidence type="ECO:0000256" key="10">
    <source>
        <dbReference type="ARBA" id="ARBA00048807"/>
    </source>
</evidence>
<evidence type="ECO:0000256" key="6">
    <source>
        <dbReference type="ARBA" id="ARBA00022723"/>
    </source>
</evidence>
<keyword evidence="6" id="KW-0479">Metal-binding</keyword>